<reference evidence="2" key="1">
    <citation type="journal article" date="2020" name="Nat. Commun.">
        <title>Genome assembly of wild tea tree DASZ reveals pedigree and selection history of tea varieties.</title>
        <authorList>
            <person name="Zhang W."/>
            <person name="Zhang Y."/>
            <person name="Qiu H."/>
            <person name="Guo Y."/>
            <person name="Wan H."/>
            <person name="Zhang X."/>
            <person name="Scossa F."/>
            <person name="Alseekh S."/>
            <person name="Zhang Q."/>
            <person name="Wang P."/>
            <person name="Xu L."/>
            <person name="Schmidt M.H."/>
            <person name="Jia X."/>
            <person name="Li D."/>
            <person name="Zhu A."/>
            <person name="Guo F."/>
            <person name="Chen W."/>
            <person name="Ni D."/>
            <person name="Usadel B."/>
            <person name="Fernie A.R."/>
            <person name="Wen W."/>
        </authorList>
    </citation>
    <scope>NUCLEOTIDE SEQUENCE [LARGE SCALE GENOMIC DNA]</scope>
    <source>
        <strain evidence="2">cv. G240</strain>
    </source>
</reference>
<dbReference type="AlphaFoldDB" id="A0A7J7I9N5"/>
<protein>
    <submittedName>
        <fullName evidence="1">Uncharacterized protein</fullName>
    </submittedName>
</protein>
<reference evidence="1 2" key="2">
    <citation type="submission" date="2020-07" db="EMBL/GenBank/DDBJ databases">
        <title>Genome assembly of wild tea tree DASZ reveals pedigree and selection history of tea varieties.</title>
        <authorList>
            <person name="Zhang W."/>
        </authorList>
    </citation>
    <scope>NUCLEOTIDE SEQUENCE [LARGE SCALE GENOMIC DNA]</scope>
    <source>
        <strain evidence="2">cv. G240</strain>
        <tissue evidence="1">Leaf</tissue>
    </source>
</reference>
<organism evidence="1 2">
    <name type="scientific">Camellia sinensis</name>
    <name type="common">Tea plant</name>
    <name type="synonym">Thea sinensis</name>
    <dbReference type="NCBI Taxonomy" id="4442"/>
    <lineage>
        <taxon>Eukaryota</taxon>
        <taxon>Viridiplantae</taxon>
        <taxon>Streptophyta</taxon>
        <taxon>Embryophyta</taxon>
        <taxon>Tracheophyta</taxon>
        <taxon>Spermatophyta</taxon>
        <taxon>Magnoliopsida</taxon>
        <taxon>eudicotyledons</taxon>
        <taxon>Gunneridae</taxon>
        <taxon>Pentapetalae</taxon>
        <taxon>asterids</taxon>
        <taxon>Ericales</taxon>
        <taxon>Theaceae</taxon>
        <taxon>Camellia</taxon>
    </lineage>
</organism>
<evidence type="ECO:0000313" key="1">
    <source>
        <dbReference type="EMBL" id="KAF5961712.1"/>
    </source>
</evidence>
<name>A0A7J7I9N5_CAMSI</name>
<keyword evidence="2" id="KW-1185">Reference proteome</keyword>
<accession>A0A7J7I9N5</accession>
<comment type="caution">
    <text evidence="1">The sequence shown here is derived from an EMBL/GenBank/DDBJ whole genome shotgun (WGS) entry which is preliminary data.</text>
</comment>
<evidence type="ECO:0000313" key="2">
    <source>
        <dbReference type="Proteomes" id="UP000593564"/>
    </source>
</evidence>
<proteinExistence type="predicted"/>
<dbReference type="Proteomes" id="UP000593564">
    <property type="component" value="Unassembled WGS sequence"/>
</dbReference>
<sequence>MELGRESAGEPFSTEEADLLRRSKKKVKIRRDDGSIEEIDVVEVNIVELKGIEYSPRGTQGFSFREALTNDNTKRWYTGYCEDDELVDSVDVDGDSAGSTSP</sequence>
<dbReference type="EMBL" id="JACBKZ010000001">
    <property type="protein sequence ID" value="KAF5961712.1"/>
    <property type="molecule type" value="Genomic_DNA"/>
</dbReference>
<gene>
    <name evidence="1" type="ORF">HYC85_002921</name>
</gene>